<dbReference type="Gene3D" id="1.20.1250.20">
    <property type="entry name" value="MFS general substrate transporter like domains"/>
    <property type="match status" value="1"/>
</dbReference>
<dbReference type="EMBL" id="BARW01025145">
    <property type="protein sequence ID" value="GAJ05391.1"/>
    <property type="molecule type" value="Genomic_DNA"/>
</dbReference>
<feature type="non-terminal residue" evidence="2">
    <location>
        <position position="88"/>
    </location>
</feature>
<proteinExistence type="predicted"/>
<feature type="transmembrane region" description="Helical" evidence="1">
    <location>
        <begin position="52"/>
        <end position="73"/>
    </location>
</feature>
<evidence type="ECO:0000313" key="2">
    <source>
        <dbReference type="EMBL" id="GAJ05391.1"/>
    </source>
</evidence>
<comment type="caution">
    <text evidence="2">The sequence shown here is derived from an EMBL/GenBank/DDBJ whole genome shotgun (WGS) entry which is preliminary data.</text>
</comment>
<reference evidence="2" key="1">
    <citation type="journal article" date="2014" name="Front. Microbiol.">
        <title>High frequency of phylogenetically diverse reductive dehalogenase-homologous genes in deep subseafloor sedimentary metagenomes.</title>
        <authorList>
            <person name="Kawai M."/>
            <person name="Futagami T."/>
            <person name="Toyoda A."/>
            <person name="Takaki Y."/>
            <person name="Nishi S."/>
            <person name="Hori S."/>
            <person name="Arai W."/>
            <person name="Tsubouchi T."/>
            <person name="Morono Y."/>
            <person name="Uchiyama I."/>
            <person name="Ito T."/>
            <person name="Fujiyama A."/>
            <person name="Inagaki F."/>
            <person name="Takami H."/>
        </authorList>
    </citation>
    <scope>NUCLEOTIDE SEQUENCE</scope>
    <source>
        <strain evidence="2">Expedition CK06-06</strain>
    </source>
</reference>
<protein>
    <recommendedName>
        <fullName evidence="3">Major facilitator superfamily (MFS) profile domain-containing protein</fullName>
    </recommendedName>
</protein>
<keyword evidence="1" id="KW-1133">Transmembrane helix</keyword>
<keyword evidence="1" id="KW-0472">Membrane</keyword>
<keyword evidence="1" id="KW-0812">Transmembrane</keyword>
<gene>
    <name evidence="2" type="ORF">S12H4_41288</name>
</gene>
<organism evidence="2">
    <name type="scientific">marine sediment metagenome</name>
    <dbReference type="NCBI Taxonomy" id="412755"/>
    <lineage>
        <taxon>unclassified sequences</taxon>
        <taxon>metagenomes</taxon>
        <taxon>ecological metagenomes</taxon>
    </lineage>
</organism>
<dbReference type="SUPFAM" id="SSF103473">
    <property type="entry name" value="MFS general substrate transporter"/>
    <property type="match status" value="1"/>
</dbReference>
<accession>X1UZP9</accession>
<evidence type="ECO:0008006" key="3">
    <source>
        <dbReference type="Google" id="ProtNLM"/>
    </source>
</evidence>
<evidence type="ECO:0000256" key="1">
    <source>
        <dbReference type="SAM" id="Phobius"/>
    </source>
</evidence>
<feature type="transmembrane region" description="Helical" evidence="1">
    <location>
        <begin position="27"/>
        <end position="45"/>
    </location>
</feature>
<dbReference type="InterPro" id="IPR036259">
    <property type="entry name" value="MFS_trans_sf"/>
</dbReference>
<name>X1UZP9_9ZZZZ</name>
<sequence>MLTWGAVIGTVLLPLISDRVGLRKPFIYLSAIIAATCFYFAWGIAPGGGTVTLIFIGGIFLGGLIPLLFTLPLEFPEIGSAYVGGTAG</sequence>
<dbReference type="AlphaFoldDB" id="X1UZP9"/>